<dbReference type="Pfam" id="PF24573">
    <property type="entry name" value="HEAT_DAAF5"/>
    <property type="match status" value="1"/>
</dbReference>
<sequence>MAQKDSSEILLNKYCNELGSDNKKQRKTALDNIKKEVLDNISVADIISSFEKVQKYIIRCFNDSSENVRECAVMIMIEILKIVPVKDSYISLLMPVICERLCGEVGESSEEVRLCLVRLLSLLIECYKNELPGYLNEFISIFVKTIVDPYPKIKIESCLCVAKLAMSIPQHFHMQSESLIPPLIHTLTHQQYRVRVAGIESIGAVVRYGNNKSVSDVCGPLAERLFDQHHAVRMAVASVVGLWLLELHDRYSYFHKLIPLMLTSLTEEIPEHRKEAEDLWAKVGKQFLLENENDLKDKIDYLQEKLENYPPNTERPNLGCRTLVQRELSKYLPAVTLELDDWKADIRVKSAQLLCVTVQHAESCITQHLEKTLPALYRACGDPDTRVSDNIELAALMIGYFVPPDVYCRLILPSIEEMTNAGVLRVLAAVLRSSVRSHVQPELSAIVEKLSLDAVCHSRQAGYQQQLLNVVTTLLQVSREDLVPVTQNLFVVTISVLGLATEASITGQAQEIMKGLADCNGITVQELYERHTSALLEQLAVSVQDWSLHSPERYVFEALLTNAGAAVGQNMDRILDILESSLQPDPEPEATLQMLMAVSYVFTHSAETLSGVTDVSQIVHSLCTRVLQPQLVWRAGRAAEALRTAAVGCVVAALALLTCPHSLAEPLLPLLLALVEDSAFKTRQFASVAVLNIVKSLRTLGDLTAQDIDTIYPVIMKRLDDNNDAVRETAVQTLSQLFSRPLPPDYSVECHRASLEALFDTMLLHLDDPVPSFQDIILNGLRDVSWIHPQLLKSRIQKDNFRNKCSCQQLIKFLDDQFHI</sequence>
<dbReference type="PANTHER" id="PTHR16216">
    <property type="entry name" value="DYNEIN ASSEMBLY FACTOR 5, AXONEMAL"/>
    <property type="match status" value="1"/>
</dbReference>
<dbReference type="InterPro" id="IPR057978">
    <property type="entry name" value="TPR_DAAF5"/>
</dbReference>
<dbReference type="InterPro" id="IPR011989">
    <property type="entry name" value="ARM-like"/>
</dbReference>
<proteinExistence type="predicted"/>
<evidence type="ECO:0000313" key="5">
    <source>
        <dbReference type="EMBL" id="JAS66629.1"/>
    </source>
</evidence>
<organism evidence="5">
    <name type="scientific">Cuerna arida</name>
    <dbReference type="NCBI Taxonomy" id="1464854"/>
    <lineage>
        <taxon>Eukaryota</taxon>
        <taxon>Metazoa</taxon>
        <taxon>Ecdysozoa</taxon>
        <taxon>Arthropoda</taxon>
        <taxon>Hexapoda</taxon>
        <taxon>Insecta</taxon>
        <taxon>Pterygota</taxon>
        <taxon>Neoptera</taxon>
        <taxon>Paraneoptera</taxon>
        <taxon>Hemiptera</taxon>
        <taxon>Auchenorrhyncha</taxon>
        <taxon>Membracoidea</taxon>
        <taxon>Cicadellidae</taxon>
        <taxon>Cicadellinae</taxon>
        <taxon>Proconiini</taxon>
        <taxon>Cuerna</taxon>
    </lineage>
</organism>
<dbReference type="GO" id="GO:0036158">
    <property type="term" value="P:outer dynein arm assembly"/>
    <property type="evidence" value="ECO:0007669"/>
    <property type="project" value="TreeGrafter"/>
</dbReference>
<dbReference type="SUPFAM" id="SSF48371">
    <property type="entry name" value="ARM repeat"/>
    <property type="match status" value="1"/>
</dbReference>
<accession>A0A1B6GW16</accession>
<dbReference type="GO" id="GO:0036159">
    <property type="term" value="P:inner dynein arm assembly"/>
    <property type="evidence" value="ECO:0007669"/>
    <property type="project" value="TreeGrafter"/>
</dbReference>
<dbReference type="InterPro" id="IPR052623">
    <property type="entry name" value="DAAF5"/>
</dbReference>
<dbReference type="GO" id="GO:0003341">
    <property type="term" value="P:cilium movement"/>
    <property type="evidence" value="ECO:0007669"/>
    <property type="project" value="TreeGrafter"/>
</dbReference>
<dbReference type="AlphaFoldDB" id="A0A1B6GW16"/>
<dbReference type="InterPro" id="IPR000357">
    <property type="entry name" value="HEAT"/>
</dbReference>
<feature type="repeat" description="HEAT" evidence="2">
    <location>
        <begin position="711"/>
        <end position="737"/>
    </location>
</feature>
<dbReference type="Pfam" id="PF02985">
    <property type="entry name" value="HEAT"/>
    <property type="match status" value="1"/>
</dbReference>
<dbReference type="EMBL" id="GECZ01003140">
    <property type="protein sequence ID" value="JAS66629.1"/>
    <property type="molecule type" value="Transcribed_RNA"/>
</dbReference>
<dbReference type="InterPro" id="IPR056497">
    <property type="entry name" value="HEAT_DAAF5"/>
</dbReference>
<dbReference type="PROSITE" id="PS50077">
    <property type="entry name" value="HEAT_REPEAT"/>
    <property type="match status" value="1"/>
</dbReference>
<dbReference type="InterPro" id="IPR016024">
    <property type="entry name" value="ARM-type_fold"/>
</dbReference>
<evidence type="ECO:0000256" key="2">
    <source>
        <dbReference type="PROSITE-ProRule" id="PRU00103"/>
    </source>
</evidence>
<reference evidence="5" key="1">
    <citation type="submission" date="2015-11" db="EMBL/GenBank/DDBJ databases">
        <title>De novo transcriptome assembly of four potential Pierce s Disease insect vectors from Arizona vineyards.</title>
        <authorList>
            <person name="Tassone E.E."/>
        </authorList>
    </citation>
    <scope>NUCLEOTIDE SEQUENCE</scope>
</reference>
<dbReference type="GO" id="GO:0045505">
    <property type="term" value="F:dynein intermediate chain binding"/>
    <property type="evidence" value="ECO:0007669"/>
    <property type="project" value="TreeGrafter"/>
</dbReference>
<evidence type="ECO:0000259" key="4">
    <source>
        <dbReference type="Pfam" id="PF25757"/>
    </source>
</evidence>
<evidence type="ECO:0000256" key="1">
    <source>
        <dbReference type="ARBA" id="ARBA00022737"/>
    </source>
</evidence>
<gene>
    <name evidence="5" type="ORF">g.7816</name>
</gene>
<dbReference type="GO" id="GO:0005737">
    <property type="term" value="C:cytoplasm"/>
    <property type="evidence" value="ECO:0007669"/>
    <property type="project" value="TreeGrafter"/>
</dbReference>
<dbReference type="InterPro" id="IPR021133">
    <property type="entry name" value="HEAT_type_2"/>
</dbReference>
<dbReference type="Gene3D" id="1.25.10.10">
    <property type="entry name" value="Leucine-rich Repeat Variant"/>
    <property type="match status" value="4"/>
</dbReference>
<evidence type="ECO:0000259" key="3">
    <source>
        <dbReference type="Pfam" id="PF24573"/>
    </source>
</evidence>
<feature type="domain" description="Dynein axonemal assembly factor 5 TPR repeats" evidence="4">
    <location>
        <begin position="18"/>
        <end position="298"/>
    </location>
</feature>
<name>A0A1B6GW16_9HEMI</name>
<keyword evidence="1" id="KW-0677">Repeat</keyword>
<protein>
    <recommendedName>
        <fullName evidence="6">TOG domain-containing protein</fullName>
    </recommendedName>
</protein>
<evidence type="ECO:0008006" key="6">
    <source>
        <dbReference type="Google" id="ProtNLM"/>
    </source>
</evidence>
<dbReference type="Pfam" id="PF25757">
    <property type="entry name" value="TPR_DNAAF5"/>
    <property type="match status" value="1"/>
</dbReference>
<feature type="domain" description="Dynein axonemal assembly factor 5 HEAT-repeat" evidence="3">
    <location>
        <begin position="308"/>
        <end position="499"/>
    </location>
</feature>
<dbReference type="PANTHER" id="PTHR16216:SF2">
    <property type="entry name" value="DYNEIN AXONEMAL ASSEMBLY FACTOR 5"/>
    <property type="match status" value="1"/>
</dbReference>